<feature type="compositionally biased region" description="Basic and acidic residues" evidence="1">
    <location>
        <begin position="75"/>
        <end position="96"/>
    </location>
</feature>
<keyword evidence="3" id="KW-1185">Reference proteome</keyword>
<feature type="compositionally biased region" description="Basic and acidic residues" evidence="1">
    <location>
        <begin position="53"/>
        <end position="62"/>
    </location>
</feature>
<feature type="compositionally biased region" description="Basic residues" evidence="1">
    <location>
        <begin position="97"/>
        <end position="109"/>
    </location>
</feature>
<evidence type="ECO:0000256" key="1">
    <source>
        <dbReference type="SAM" id="MobiDB-lite"/>
    </source>
</evidence>
<gene>
    <name evidence="2" type="ORF">Zmor_004407</name>
</gene>
<dbReference type="AlphaFoldDB" id="A0AA38M0A5"/>
<feature type="region of interest" description="Disordered" evidence="1">
    <location>
        <begin position="1"/>
        <end position="109"/>
    </location>
</feature>
<dbReference type="Proteomes" id="UP001168821">
    <property type="component" value="Unassembled WGS sequence"/>
</dbReference>
<organism evidence="2 3">
    <name type="scientific">Zophobas morio</name>
    <dbReference type="NCBI Taxonomy" id="2755281"/>
    <lineage>
        <taxon>Eukaryota</taxon>
        <taxon>Metazoa</taxon>
        <taxon>Ecdysozoa</taxon>
        <taxon>Arthropoda</taxon>
        <taxon>Hexapoda</taxon>
        <taxon>Insecta</taxon>
        <taxon>Pterygota</taxon>
        <taxon>Neoptera</taxon>
        <taxon>Endopterygota</taxon>
        <taxon>Coleoptera</taxon>
        <taxon>Polyphaga</taxon>
        <taxon>Cucujiformia</taxon>
        <taxon>Tenebrionidae</taxon>
        <taxon>Zophobas</taxon>
    </lineage>
</organism>
<proteinExistence type="predicted"/>
<protein>
    <submittedName>
        <fullName evidence="2">Uncharacterized protein</fullName>
    </submittedName>
</protein>
<dbReference type="EMBL" id="JALNTZ010001756">
    <property type="protein sequence ID" value="KAJ3623610.1"/>
    <property type="molecule type" value="Genomic_DNA"/>
</dbReference>
<name>A0AA38M0A5_9CUCU</name>
<evidence type="ECO:0000313" key="2">
    <source>
        <dbReference type="EMBL" id="KAJ3623610.1"/>
    </source>
</evidence>
<reference evidence="2" key="1">
    <citation type="journal article" date="2023" name="G3 (Bethesda)">
        <title>Whole genome assemblies of Zophobas morio and Tenebrio molitor.</title>
        <authorList>
            <person name="Kaur S."/>
            <person name="Stinson S.A."/>
            <person name="diCenzo G.C."/>
        </authorList>
    </citation>
    <scope>NUCLEOTIDE SEQUENCE</scope>
    <source>
        <strain evidence="2">QUZm001</strain>
    </source>
</reference>
<sequence length="109" mass="12660">MEWGKGIQGGESENDNLREGILKQETWKEKSRGRSRGEFLEEEPDESPGKGNPEVENHERKGFTNHKNRSSENGNLDKEKPEKKTKTESGEREYRKVYPKKKKSRDGKL</sequence>
<feature type="compositionally biased region" description="Basic and acidic residues" evidence="1">
    <location>
        <begin position="15"/>
        <end position="39"/>
    </location>
</feature>
<evidence type="ECO:0000313" key="3">
    <source>
        <dbReference type="Proteomes" id="UP001168821"/>
    </source>
</evidence>
<comment type="caution">
    <text evidence="2">The sequence shown here is derived from an EMBL/GenBank/DDBJ whole genome shotgun (WGS) entry which is preliminary data.</text>
</comment>
<accession>A0AA38M0A5</accession>